<evidence type="ECO:0000256" key="2">
    <source>
        <dbReference type="ARBA" id="ARBA00013081"/>
    </source>
</evidence>
<dbReference type="SUPFAM" id="SSF52113">
    <property type="entry name" value="BRCT domain"/>
    <property type="match status" value="1"/>
</dbReference>
<dbReference type="PROSITE" id="PS50172">
    <property type="entry name" value="BRCT"/>
    <property type="match status" value="1"/>
</dbReference>
<evidence type="ECO:0000256" key="7">
    <source>
        <dbReference type="SAM" id="MobiDB-lite"/>
    </source>
</evidence>
<evidence type="ECO:0000259" key="8">
    <source>
        <dbReference type="PROSITE" id="PS50172"/>
    </source>
</evidence>
<dbReference type="GO" id="GO:0005634">
    <property type="term" value="C:nucleus"/>
    <property type="evidence" value="ECO:0007669"/>
    <property type="project" value="UniProtKB-SubCell"/>
</dbReference>
<comment type="catalytic activity">
    <reaction evidence="5">
        <text>O-phospho-L-seryl-[protein] + H2O = L-seryl-[protein] + phosphate</text>
        <dbReference type="Rhea" id="RHEA:20629"/>
        <dbReference type="Rhea" id="RHEA-COMP:9863"/>
        <dbReference type="Rhea" id="RHEA-COMP:11604"/>
        <dbReference type="ChEBI" id="CHEBI:15377"/>
        <dbReference type="ChEBI" id="CHEBI:29999"/>
        <dbReference type="ChEBI" id="CHEBI:43474"/>
        <dbReference type="ChEBI" id="CHEBI:83421"/>
        <dbReference type="EC" id="3.1.3.16"/>
    </reaction>
</comment>
<proteinExistence type="predicted"/>
<dbReference type="InterPro" id="IPR036412">
    <property type="entry name" value="HAD-like_sf"/>
</dbReference>
<dbReference type="Gene3D" id="1.10.287.10">
    <property type="entry name" value="S15/NS1, RNA-binding"/>
    <property type="match status" value="1"/>
</dbReference>
<feature type="compositionally biased region" description="Acidic residues" evidence="7">
    <location>
        <begin position="877"/>
        <end position="889"/>
    </location>
</feature>
<feature type="region of interest" description="Disordered" evidence="7">
    <location>
        <begin position="860"/>
        <end position="900"/>
    </location>
</feature>
<comment type="catalytic activity">
    <reaction evidence="6">
        <text>O-phospho-L-threonyl-[protein] + H2O = L-threonyl-[protein] + phosphate</text>
        <dbReference type="Rhea" id="RHEA:47004"/>
        <dbReference type="Rhea" id="RHEA-COMP:11060"/>
        <dbReference type="Rhea" id="RHEA-COMP:11605"/>
        <dbReference type="ChEBI" id="CHEBI:15377"/>
        <dbReference type="ChEBI" id="CHEBI:30013"/>
        <dbReference type="ChEBI" id="CHEBI:43474"/>
        <dbReference type="ChEBI" id="CHEBI:61977"/>
        <dbReference type="EC" id="3.1.3.16"/>
    </reaction>
</comment>
<evidence type="ECO:0000313" key="10">
    <source>
        <dbReference type="Proteomes" id="UP001530315"/>
    </source>
</evidence>
<dbReference type="InterPro" id="IPR001357">
    <property type="entry name" value="BRCT_dom"/>
</dbReference>
<dbReference type="Pfam" id="PF00533">
    <property type="entry name" value="BRCT"/>
    <property type="match status" value="1"/>
</dbReference>
<keyword evidence="10" id="KW-1185">Reference proteome</keyword>
<feature type="region of interest" description="Disordered" evidence="7">
    <location>
        <begin position="539"/>
        <end position="593"/>
    </location>
</feature>
<dbReference type="Gene3D" id="3.40.50.10190">
    <property type="entry name" value="BRCT domain"/>
    <property type="match status" value="1"/>
</dbReference>
<dbReference type="PANTHER" id="PTHR23081">
    <property type="entry name" value="RNA POLYMERASE II CTD PHOSPHATASE"/>
    <property type="match status" value="1"/>
</dbReference>
<dbReference type="Gene3D" id="3.40.50.1000">
    <property type="entry name" value="HAD superfamily/HAD-like"/>
    <property type="match status" value="2"/>
</dbReference>
<feature type="compositionally biased region" description="Basic and acidic residues" evidence="7">
    <location>
        <begin position="577"/>
        <end position="593"/>
    </location>
</feature>
<accession>A0ABD3MQ27</accession>
<dbReference type="PANTHER" id="PTHR23081:SF36">
    <property type="entry name" value="RNA POLYMERASE II SUBUNIT A C-TERMINAL DOMAIN PHOSPHATASE"/>
    <property type="match status" value="1"/>
</dbReference>
<feature type="domain" description="BRCT" evidence="8">
    <location>
        <begin position="771"/>
        <end position="862"/>
    </location>
</feature>
<reference evidence="9 10" key="1">
    <citation type="submission" date="2024-10" db="EMBL/GenBank/DDBJ databases">
        <title>Updated reference genomes for cyclostephanoid diatoms.</title>
        <authorList>
            <person name="Roberts W.R."/>
            <person name="Alverson A.J."/>
        </authorList>
    </citation>
    <scope>NUCLEOTIDE SEQUENCE [LARGE SCALE GENOMIC DNA]</scope>
    <source>
        <strain evidence="9 10">AJA276-08</strain>
    </source>
</reference>
<name>A0ABD3MQ27_9STRA</name>
<keyword evidence="3" id="KW-0378">Hydrolase</keyword>
<dbReference type="Proteomes" id="UP001530315">
    <property type="component" value="Unassembled WGS sequence"/>
</dbReference>
<dbReference type="CDD" id="cd17729">
    <property type="entry name" value="BRCT_CTDP1"/>
    <property type="match status" value="1"/>
</dbReference>
<gene>
    <name evidence="9" type="ORF">ACHAW5_000536</name>
</gene>
<evidence type="ECO:0000256" key="4">
    <source>
        <dbReference type="ARBA" id="ARBA00023242"/>
    </source>
</evidence>
<evidence type="ECO:0000256" key="6">
    <source>
        <dbReference type="ARBA" id="ARBA00048336"/>
    </source>
</evidence>
<evidence type="ECO:0000313" key="9">
    <source>
        <dbReference type="EMBL" id="KAL3764061.1"/>
    </source>
</evidence>
<comment type="caution">
    <text evidence="9">The sequence shown here is derived from an EMBL/GenBank/DDBJ whole genome shotgun (WGS) entry which is preliminary data.</text>
</comment>
<dbReference type="GO" id="GO:0004722">
    <property type="term" value="F:protein serine/threonine phosphatase activity"/>
    <property type="evidence" value="ECO:0007669"/>
    <property type="project" value="UniProtKB-EC"/>
</dbReference>
<evidence type="ECO:0000256" key="3">
    <source>
        <dbReference type="ARBA" id="ARBA00022801"/>
    </source>
</evidence>
<evidence type="ECO:0000256" key="1">
    <source>
        <dbReference type="ARBA" id="ARBA00004123"/>
    </source>
</evidence>
<dbReference type="SUPFAM" id="SSF56784">
    <property type="entry name" value="HAD-like"/>
    <property type="match status" value="1"/>
</dbReference>
<dbReference type="InterPro" id="IPR036420">
    <property type="entry name" value="BRCT_dom_sf"/>
</dbReference>
<dbReference type="InterPro" id="IPR039189">
    <property type="entry name" value="Fcp1"/>
</dbReference>
<keyword evidence="4" id="KW-0539">Nucleus</keyword>
<dbReference type="EC" id="3.1.3.16" evidence="2"/>
<dbReference type="EMBL" id="JALLAZ020001781">
    <property type="protein sequence ID" value="KAL3764061.1"/>
    <property type="molecule type" value="Genomic_DNA"/>
</dbReference>
<organism evidence="9 10">
    <name type="scientific">Stephanodiscus triporus</name>
    <dbReference type="NCBI Taxonomy" id="2934178"/>
    <lineage>
        <taxon>Eukaryota</taxon>
        <taxon>Sar</taxon>
        <taxon>Stramenopiles</taxon>
        <taxon>Ochrophyta</taxon>
        <taxon>Bacillariophyta</taxon>
        <taxon>Coscinodiscophyceae</taxon>
        <taxon>Thalassiosirophycidae</taxon>
        <taxon>Stephanodiscales</taxon>
        <taxon>Stephanodiscaceae</taxon>
        <taxon>Stephanodiscus</taxon>
    </lineage>
</organism>
<evidence type="ECO:0000256" key="5">
    <source>
        <dbReference type="ARBA" id="ARBA00047761"/>
    </source>
</evidence>
<feature type="region of interest" description="Disordered" evidence="7">
    <location>
        <begin position="314"/>
        <end position="336"/>
    </location>
</feature>
<comment type="subcellular location">
    <subcellularLocation>
        <location evidence="1">Nucleus</location>
    </subcellularLocation>
</comment>
<sequence length="900" mass="99882">MISSSSPNEAIPVKLPIPPAAPSLPTDAVAARALKSLSDEAMPSSLDVHIRWAVESGNIVHKGEKIAQLFYTFHGMPPPPPSSTSSAANNGNAIIRARRINQAMQFPETSNTIRVNSDASPKEVICLEIRSPSNGFLRVLFKKASASNAVHINQTGHHPELSVINLILAAIEPCEHPAVVGGMCVVCGADMRGPPDGKVQMENPIHLKKKDDPALRTKHVQSQQQKPGTVGTKEQQIIDKQRKLAASMAPSSELVIDVDDEELANLDMDAAISFPPNASNYAANRAPQPIGTKTKPKLQPTVTRSLSSLLSGARATHKLQETPKQKQPPNRHPRPTAINLSSHVIDDSQMTKMTVSGGVTIAISKSEAKNISEVSSRKLREERKLCLVLDLDHTLLHATDDYRAGRFVADMVFAGDKDSDEKEDEDDKTSQVCKPKTKPNPEKREDVRSILLPVELPPLQQQLYVQQKLQQQKLEETKFCLSPLPQQMQGANPCIIMRHFIKLRPHLKEFFSQIQFKQDADNNAHNEIDVDVEDSKFASSSFSNKRTHPKSSEVDTTHIPKKKKDLHFSVRNSNETEYDKGNSEDVDPAQERDRLRKELEGAEKLEVEAIGLRRKIFGSRIVSRTDVGDLGMGVKSLNRVFPCGGAMAAILDDREDVWANAEGNVTGRPGEPPDNLLLAKPYHWEPFSGYADVNNASGQDLSSTSDGAQHLAGGKLDETEDDSQLLWTADILRRLHERYYSTSLLNEERDRATVPSLLQTMRKETLMRFPRAKIVFSGLIPINKQNKQTHIRPHVVRYAEELGAEVLPGISNEVTHVVAARDRSEKISQARKQVPGCFIVHTSWLMECYWSITRRDVEPHHMGPLPSRLAKQRSGEESDEDDSEDDFAEDLAKEMTMSGK</sequence>
<feature type="region of interest" description="Disordered" evidence="7">
    <location>
        <begin position="417"/>
        <end position="446"/>
    </location>
</feature>
<protein>
    <recommendedName>
        <fullName evidence="2">protein-serine/threonine phosphatase</fullName>
        <ecNumber evidence="2">3.1.3.16</ecNumber>
    </recommendedName>
</protein>
<dbReference type="AlphaFoldDB" id="A0ABD3MQ27"/>
<dbReference type="InterPro" id="IPR023214">
    <property type="entry name" value="HAD_sf"/>
</dbReference>